<evidence type="ECO:0000256" key="4">
    <source>
        <dbReference type="PROSITE-ProRule" id="PRU00094"/>
    </source>
</evidence>
<dbReference type="Gene3D" id="3.30.450.20">
    <property type="entry name" value="PAS domain"/>
    <property type="match status" value="1"/>
</dbReference>
<evidence type="ECO:0000256" key="1">
    <source>
        <dbReference type="ARBA" id="ARBA00022723"/>
    </source>
</evidence>
<organism evidence="9 10">
    <name type="scientific">Basidiobolus meristosporus CBS 931.73</name>
    <dbReference type="NCBI Taxonomy" id="1314790"/>
    <lineage>
        <taxon>Eukaryota</taxon>
        <taxon>Fungi</taxon>
        <taxon>Fungi incertae sedis</taxon>
        <taxon>Zoopagomycota</taxon>
        <taxon>Entomophthoromycotina</taxon>
        <taxon>Basidiobolomycetes</taxon>
        <taxon>Basidiobolales</taxon>
        <taxon>Basidiobolaceae</taxon>
        <taxon>Basidiobolus</taxon>
    </lineage>
</organism>
<keyword evidence="1" id="KW-0479">Metal-binding</keyword>
<dbReference type="SUPFAM" id="SSF57716">
    <property type="entry name" value="Glucocorticoid receptor-like (DNA-binding domain)"/>
    <property type="match status" value="1"/>
</dbReference>
<dbReference type="Pfam" id="PF08447">
    <property type="entry name" value="PAS_3"/>
    <property type="match status" value="1"/>
</dbReference>
<evidence type="ECO:0000256" key="3">
    <source>
        <dbReference type="ARBA" id="ARBA00022833"/>
    </source>
</evidence>
<keyword evidence="10" id="KW-1185">Reference proteome</keyword>
<dbReference type="OrthoDB" id="2162994at2759"/>
<dbReference type="GO" id="GO:0008270">
    <property type="term" value="F:zinc ion binding"/>
    <property type="evidence" value="ECO:0007669"/>
    <property type="project" value="UniProtKB-KW"/>
</dbReference>
<dbReference type="EMBL" id="MCFE01000637">
    <property type="protein sequence ID" value="ORX83604.1"/>
    <property type="molecule type" value="Genomic_DNA"/>
</dbReference>
<dbReference type="SUPFAM" id="SSF55785">
    <property type="entry name" value="PYP-like sensor domain (PAS domain)"/>
    <property type="match status" value="1"/>
</dbReference>
<dbReference type="PROSITE" id="PS50114">
    <property type="entry name" value="GATA_ZN_FINGER_2"/>
    <property type="match status" value="1"/>
</dbReference>
<evidence type="ECO:0000313" key="10">
    <source>
        <dbReference type="Proteomes" id="UP000193498"/>
    </source>
</evidence>
<sequence length="251" mass="28401">TEFTKRRNWQTRVINELKDLYLVLSPTCGLIYCSPSSQETLGYKPEELTGRNVLDLIHVDDSDNFTRMISLSSKDKRFQLYCRLRKKDDRFVMFEIKGHPRYNPGDFHPTCYFCIARPYFSKANAMLDSFLQLKIENELLQKRLREFGGSSQRPASSDGCSGIPQTDGEKSPPNTGRSSIDLRGGKSETVDGDIVESPPGYSSGYTPKRKAYSERICTECGTTEAPEWRKGPNGPKTLCNACGLRWAKKAK</sequence>
<gene>
    <name evidence="9" type="ORF">K493DRAFT_194149</name>
    <name evidence="8" type="ORF">K493DRAFT_239917</name>
</gene>
<dbReference type="Proteomes" id="UP000193498">
    <property type="component" value="Unassembled WGS sequence"/>
</dbReference>
<dbReference type="InterPro" id="IPR000014">
    <property type="entry name" value="PAS"/>
</dbReference>
<dbReference type="SMART" id="SM00401">
    <property type="entry name" value="ZnF_GATA"/>
    <property type="match status" value="1"/>
</dbReference>
<feature type="non-terminal residue" evidence="9">
    <location>
        <position position="251"/>
    </location>
</feature>
<dbReference type="STRING" id="1314790.A0A1Y1YVV1"/>
<dbReference type="PROSITE" id="PS50112">
    <property type="entry name" value="PAS"/>
    <property type="match status" value="1"/>
</dbReference>
<reference evidence="9 10" key="1">
    <citation type="submission" date="2016-07" db="EMBL/GenBank/DDBJ databases">
        <title>Pervasive Adenine N6-methylation of Active Genes in Fungi.</title>
        <authorList>
            <consortium name="DOE Joint Genome Institute"/>
            <person name="Mondo S.J."/>
            <person name="Dannebaum R.O."/>
            <person name="Kuo R.C."/>
            <person name="Labutti K."/>
            <person name="Haridas S."/>
            <person name="Kuo A."/>
            <person name="Salamov A."/>
            <person name="Ahrendt S.R."/>
            <person name="Lipzen A."/>
            <person name="Sullivan W."/>
            <person name="Andreopoulos W.B."/>
            <person name="Clum A."/>
            <person name="Lindquist E."/>
            <person name="Daum C."/>
            <person name="Ramamoorthy G.K."/>
            <person name="Gryganskyi A."/>
            <person name="Culley D."/>
            <person name="Magnuson J.K."/>
            <person name="James T.Y."/>
            <person name="O'Malley M.A."/>
            <person name="Stajich J.E."/>
            <person name="Spatafora J.W."/>
            <person name="Visel A."/>
            <person name="Grigoriev I.V."/>
        </authorList>
    </citation>
    <scope>NUCLEOTIDE SEQUENCE [LARGE SCALE GENOMIC DNA]</scope>
    <source>
        <strain evidence="9 10">CBS 931.73</strain>
    </source>
</reference>
<keyword evidence="3" id="KW-0862">Zinc</keyword>
<proteinExistence type="predicted"/>
<dbReference type="InterPro" id="IPR051140">
    <property type="entry name" value="GATA_TF"/>
</dbReference>
<feature type="domain" description="PAS" evidence="6">
    <location>
        <begin position="6"/>
        <end position="76"/>
    </location>
</feature>
<dbReference type="Pfam" id="PF00320">
    <property type="entry name" value="GATA"/>
    <property type="match status" value="1"/>
</dbReference>
<evidence type="ECO:0000259" key="6">
    <source>
        <dbReference type="PROSITE" id="PS50112"/>
    </source>
</evidence>
<dbReference type="Gene3D" id="3.30.50.10">
    <property type="entry name" value="Erythroid Transcription Factor GATA-1, subunit A"/>
    <property type="match status" value="1"/>
</dbReference>
<feature type="non-terminal residue" evidence="9">
    <location>
        <position position="1"/>
    </location>
</feature>
<keyword evidence="2 4" id="KW-0863">Zinc-finger</keyword>
<name>A0A1Y1YVV1_9FUNG</name>
<feature type="region of interest" description="Disordered" evidence="5">
    <location>
        <begin position="147"/>
        <end position="207"/>
    </location>
</feature>
<accession>A0A1Y1YVV1</accession>
<evidence type="ECO:0000256" key="5">
    <source>
        <dbReference type="SAM" id="MobiDB-lite"/>
    </source>
</evidence>
<evidence type="ECO:0000313" key="8">
    <source>
        <dbReference type="EMBL" id="ORX83604.1"/>
    </source>
</evidence>
<feature type="domain" description="GATA-type" evidence="7">
    <location>
        <begin position="211"/>
        <end position="244"/>
    </location>
</feature>
<evidence type="ECO:0000259" key="7">
    <source>
        <dbReference type="PROSITE" id="PS50114"/>
    </source>
</evidence>
<dbReference type="NCBIfam" id="TIGR00229">
    <property type="entry name" value="sensory_box"/>
    <property type="match status" value="1"/>
</dbReference>
<dbReference type="PANTHER" id="PTHR45658:SF18">
    <property type="entry name" value="PROTEIN GAT2"/>
    <property type="match status" value="1"/>
</dbReference>
<protein>
    <submittedName>
        <fullName evidence="8">GATA-domain-containing protein</fullName>
    </submittedName>
</protein>
<dbReference type="InterPro" id="IPR000679">
    <property type="entry name" value="Znf_GATA"/>
</dbReference>
<dbReference type="InterPro" id="IPR013655">
    <property type="entry name" value="PAS_fold_3"/>
</dbReference>
<comment type="caution">
    <text evidence="9">The sequence shown here is derived from an EMBL/GenBank/DDBJ whole genome shotgun (WGS) entry which is preliminary data.</text>
</comment>
<dbReference type="InterPro" id="IPR035965">
    <property type="entry name" value="PAS-like_dom_sf"/>
</dbReference>
<evidence type="ECO:0000256" key="2">
    <source>
        <dbReference type="ARBA" id="ARBA00022771"/>
    </source>
</evidence>
<feature type="compositionally biased region" description="Polar residues" evidence="5">
    <location>
        <begin position="149"/>
        <end position="159"/>
    </location>
</feature>
<dbReference type="AlphaFoldDB" id="A0A1Y1YVV1"/>
<dbReference type="PANTHER" id="PTHR45658">
    <property type="entry name" value="GATA TRANSCRIPTION FACTOR"/>
    <property type="match status" value="1"/>
</dbReference>
<dbReference type="GO" id="GO:0043565">
    <property type="term" value="F:sequence-specific DNA binding"/>
    <property type="evidence" value="ECO:0007669"/>
    <property type="project" value="InterPro"/>
</dbReference>
<dbReference type="CDD" id="cd00202">
    <property type="entry name" value="ZnF_GATA"/>
    <property type="match status" value="1"/>
</dbReference>
<dbReference type="GO" id="GO:0006355">
    <property type="term" value="P:regulation of DNA-templated transcription"/>
    <property type="evidence" value="ECO:0007669"/>
    <property type="project" value="InterPro"/>
</dbReference>
<dbReference type="InterPro" id="IPR013088">
    <property type="entry name" value="Znf_NHR/GATA"/>
</dbReference>
<evidence type="ECO:0000313" key="9">
    <source>
        <dbReference type="EMBL" id="ORY02160.1"/>
    </source>
</evidence>
<dbReference type="EMBL" id="MCFE01000060">
    <property type="protein sequence ID" value="ORY02160.1"/>
    <property type="molecule type" value="Genomic_DNA"/>
</dbReference>
<dbReference type="CDD" id="cd00130">
    <property type="entry name" value="PAS"/>
    <property type="match status" value="1"/>
</dbReference>
<dbReference type="InParanoid" id="A0A1Y1YVV1"/>
<dbReference type="SMART" id="SM00091">
    <property type="entry name" value="PAS"/>
    <property type="match status" value="1"/>
</dbReference>